<reference evidence="3" key="1">
    <citation type="journal article" date="2021" name="Nat. Commun.">
        <title>Genetic determinants of endophytism in the Arabidopsis root mycobiome.</title>
        <authorList>
            <person name="Mesny F."/>
            <person name="Miyauchi S."/>
            <person name="Thiergart T."/>
            <person name="Pickel B."/>
            <person name="Atanasova L."/>
            <person name="Karlsson M."/>
            <person name="Huettel B."/>
            <person name="Barry K.W."/>
            <person name="Haridas S."/>
            <person name="Chen C."/>
            <person name="Bauer D."/>
            <person name="Andreopoulos W."/>
            <person name="Pangilinan J."/>
            <person name="LaButti K."/>
            <person name="Riley R."/>
            <person name="Lipzen A."/>
            <person name="Clum A."/>
            <person name="Drula E."/>
            <person name="Henrissat B."/>
            <person name="Kohler A."/>
            <person name="Grigoriev I.V."/>
            <person name="Martin F.M."/>
            <person name="Hacquard S."/>
        </authorList>
    </citation>
    <scope>NUCLEOTIDE SEQUENCE</scope>
    <source>
        <strain evidence="3">MPI-CAGE-AT-0016</strain>
    </source>
</reference>
<name>A0A8K0TL78_9PEZI</name>
<organism evidence="3 4">
    <name type="scientific">Plectosphaerella cucumerina</name>
    <dbReference type="NCBI Taxonomy" id="40658"/>
    <lineage>
        <taxon>Eukaryota</taxon>
        <taxon>Fungi</taxon>
        <taxon>Dikarya</taxon>
        <taxon>Ascomycota</taxon>
        <taxon>Pezizomycotina</taxon>
        <taxon>Sordariomycetes</taxon>
        <taxon>Hypocreomycetidae</taxon>
        <taxon>Glomerellales</taxon>
        <taxon>Plectosphaerellaceae</taxon>
        <taxon>Plectosphaerella</taxon>
    </lineage>
</organism>
<gene>
    <name evidence="3" type="ORF">B0T11DRAFT_296072</name>
</gene>
<feature type="region of interest" description="Disordered" evidence="1">
    <location>
        <begin position="138"/>
        <end position="179"/>
    </location>
</feature>
<evidence type="ECO:0008006" key="5">
    <source>
        <dbReference type="Google" id="ProtNLM"/>
    </source>
</evidence>
<feature type="signal peptide" evidence="2">
    <location>
        <begin position="1"/>
        <end position="18"/>
    </location>
</feature>
<sequence>MRTSLILLPMAASASVSAALLERLAAPAPTPAPALAARATDDTCSSAIETILPRLTNAPLPDPTLISFIAGQDWETMTDFCSPPEVTGDPSMVAGWSSYMSEVYSFYSEHTSDISALAAACTADSSVAEQFPFVPTQCDGTSGGGSETGGQGGSSGGSGSGGGSGSNGGGSDAKDKDNQGASVRGEAMFGAAVAMAGMVVVGVYY</sequence>
<evidence type="ECO:0000256" key="2">
    <source>
        <dbReference type="SAM" id="SignalP"/>
    </source>
</evidence>
<evidence type="ECO:0000313" key="3">
    <source>
        <dbReference type="EMBL" id="KAH7368408.1"/>
    </source>
</evidence>
<evidence type="ECO:0000313" key="4">
    <source>
        <dbReference type="Proteomes" id="UP000813385"/>
    </source>
</evidence>
<proteinExistence type="predicted"/>
<dbReference type="AlphaFoldDB" id="A0A8K0TL78"/>
<feature type="chain" id="PRO_5035454259" description="Infection structure specific protein" evidence="2">
    <location>
        <begin position="19"/>
        <end position="205"/>
    </location>
</feature>
<evidence type="ECO:0000256" key="1">
    <source>
        <dbReference type="SAM" id="MobiDB-lite"/>
    </source>
</evidence>
<dbReference type="EMBL" id="JAGPXD010000002">
    <property type="protein sequence ID" value="KAH7368408.1"/>
    <property type="molecule type" value="Genomic_DNA"/>
</dbReference>
<dbReference type="Proteomes" id="UP000813385">
    <property type="component" value="Unassembled WGS sequence"/>
</dbReference>
<accession>A0A8K0TL78</accession>
<dbReference type="OrthoDB" id="4845881at2759"/>
<feature type="compositionally biased region" description="Gly residues" evidence="1">
    <location>
        <begin position="141"/>
        <end position="171"/>
    </location>
</feature>
<keyword evidence="4" id="KW-1185">Reference proteome</keyword>
<keyword evidence="2" id="KW-0732">Signal</keyword>
<comment type="caution">
    <text evidence="3">The sequence shown here is derived from an EMBL/GenBank/DDBJ whole genome shotgun (WGS) entry which is preliminary data.</text>
</comment>
<protein>
    <recommendedName>
        <fullName evidence="5">Infection structure specific protein</fullName>
    </recommendedName>
</protein>